<evidence type="ECO:0000313" key="18">
    <source>
        <dbReference type="EMBL" id="CAF3780693.1"/>
    </source>
</evidence>
<dbReference type="InterPro" id="IPR012178">
    <property type="entry name" value="RFC1"/>
</dbReference>
<dbReference type="SMART" id="SM00382">
    <property type="entry name" value="AAA"/>
    <property type="match status" value="1"/>
</dbReference>
<dbReference type="GO" id="GO:0005524">
    <property type="term" value="F:ATP binding"/>
    <property type="evidence" value="ECO:0007669"/>
    <property type="project" value="UniProtKB-KW"/>
</dbReference>
<evidence type="ECO:0000256" key="10">
    <source>
        <dbReference type="ARBA" id="ARBA00076017"/>
    </source>
</evidence>
<dbReference type="SUPFAM" id="SSF48019">
    <property type="entry name" value="post-AAA+ oligomerization domain-like"/>
    <property type="match status" value="1"/>
</dbReference>
<dbReference type="SMART" id="SM00292">
    <property type="entry name" value="BRCT"/>
    <property type="match status" value="1"/>
</dbReference>
<evidence type="ECO:0000256" key="9">
    <source>
        <dbReference type="ARBA" id="ARBA00023242"/>
    </source>
</evidence>
<keyword evidence="19" id="KW-1185">Reference proteome</keyword>
<dbReference type="GO" id="GO:0003677">
    <property type="term" value="F:DNA binding"/>
    <property type="evidence" value="ECO:0007669"/>
    <property type="project" value="UniProtKB-KW"/>
</dbReference>
<dbReference type="Gene3D" id="1.10.8.60">
    <property type="match status" value="1"/>
</dbReference>
<dbReference type="EMBL" id="CAJOBA010001838">
    <property type="protein sequence ID" value="CAF3616885.1"/>
    <property type="molecule type" value="Genomic_DNA"/>
</dbReference>
<dbReference type="Proteomes" id="UP000682733">
    <property type="component" value="Unassembled WGS sequence"/>
</dbReference>
<feature type="compositionally biased region" description="Low complexity" evidence="13">
    <location>
        <begin position="133"/>
        <end position="148"/>
    </location>
</feature>
<evidence type="ECO:0000313" key="17">
    <source>
        <dbReference type="EMBL" id="CAF3616885.1"/>
    </source>
</evidence>
<keyword evidence="6" id="KW-0547">Nucleotide-binding</keyword>
<feature type="region of interest" description="Disordered" evidence="13">
    <location>
        <begin position="113"/>
        <end position="148"/>
    </location>
</feature>
<dbReference type="InterPro" id="IPR001357">
    <property type="entry name" value="BRCT_dom"/>
</dbReference>
<sequence>MSWYIKRTDIPEGAEGCLEGLVFVISGVLDSLERDECKDLIKKYGGDVKEAITKTKTNYLILGKQGGEAKTKKAEEYNIKIIDEDDLLEMIRIRPGKGVKPIKAASTASRASSIQSSSRAISSSSDIKPSFYSETTTSSSASKKQSTSSEKNDLLWVDKYRPTQLNQIVGQQGEKSCVQKLMSWLRNWHKYHGKNVAQQDKKKVSTWNRNDDPTLFKAALLSGPPGIGKTTTAQLVCKELKLPYIERNASDQRSKKTLQQYVSDSISNTHLSTTQIVVEKHVLIMDEVDGSSGNEDRGGIQELIQLIKRSHIPIICICNDRQAQKIRSLANYCYDLRFFKPKSEQIKSSIKSILFKEQVEIKNEILDQIILSCNQDIRQIIHSCNLWYTSQTPLKYQSSSYNQINKSVNNNIFELCRKSFSSESRNLSLIEKSDLFFEDYRLTPLFIQENYLRVVPTTTSRDIKMTTIQRLNLISKAADSICLGDLASKIIYSSNDWSLLSYMGIFSAVTPCSLMRGTTSRIEFPKWLGQCSKTNKCIRLLTELEKHASLQISTANKIDFNLDYMYYLSRALITPLQREGNDGIEKCIEFMDKYYLTHEDLQTIMEMTSWNDGKKTGDKNLYEKIDSKIKTRLTRTFNKHTHKTPYQIINLNKLKKIRQPENEDEIDVEKLENGEIEENNDDISEANRVEEDAMIKRRKAMKQSSTKVPTKRELKMGPYRQNDENLKFGELFLKGIQEQTFETALYHVQIFIERSNIDDDETPTLIQEGHDIVSETK</sequence>
<keyword evidence="5" id="KW-0235">DNA replication</keyword>
<dbReference type="GO" id="GO:0016887">
    <property type="term" value="F:ATP hydrolysis activity"/>
    <property type="evidence" value="ECO:0007669"/>
    <property type="project" value="InterPro"/>
</dbReference>
<comment type="similarity">
    <text evidence="2">Belongs to the activator 1 large subunit family.</text>
</comment>
<name>A0A814HFY6_9BILA</name>
<evidence type="ECO:0000313" key="15">
    <source>
        <dbReference type="EMBL" id="CAF0832309.1"/>
    </source>
</evidence>
<dbReference type="FunFam" id="1.20.272.10:FF:000005">
    <property type="entry name" value="Replication factor C subunit 1"/>
    <property type="match status" value="1"/>
</dbReference>
<dbReference type="SUPFAM" id="SSF52540">
    <property type="entry name" value="P-loop containing nucleoside triphosphate hydrolases"/>
    <property type="match status" value="1"/>
</dbReference>
<protein>
    <recommendedName>
        <fullName evidence="3">Replication factor C subunit 1</fullName>
    </recommendedName>
    <alternativeName>
        <fullName evidence="11">Activator 1 140 kDa subunit</fullName>
    </alternativeName>
    <alternativeName>
        <fullName evidence="12">Activator 1 subunit 1</fullName>
    </alternativeName>
    <alternativeName>
        <fullName evidence="10">Replication factor C large subunit</fullName>
    </alternativeName>
</protein>
<evidence type="ECO:0000256" key="13">
    <source>
        <dbReference type="SAM" id="MobiDB-lite"/>
    </source>
</evidence>
<dbReference type="Pfam" id="PF00533">
    <property type="entry name" value="BRCT"/>
    <property type="match status" value="1"/>
</dbReference>
<dbReference type="Pfam" id="PF25361">
    <property type="entry name" value="AAA_lid_RFC1"/>
    <property type="match status" value="1"/>
</dbReference>
<dbReference type="EMBL" id="CAJNOQ010003380">
    <property type="protein sequence ID" value="CAF1009548.1"/>
    <property type="molecule type" value="Genomic_DNA"/>
</dbReference>
<evidence type="ECO:0000256" key="2">
    <source>
        <dbReference type="ARBA" id="ARBA00006116"/>
    </source>
</evidence>
<evidence type="ECO:0000256" key="5">
    <source>
        <dbReference type="ARBA" id="ARBA00022705"/>
    </source>
</evidence>
<dbReference type="CDD" id="cd00009">
    <property type="entry name" value="AAA"/>
    <property type="match status" value="1"/>
</dbReference>
<dbReference type="Gene3D" id="3.40.50.300">
    <property type="entry name" value="P-loop containing nucleotide triphosphate hydrolases"/>
    <property type="match status" value="1"/>
</dbReference>
<dbReference type="EMBL" id="CAJOBC010003379">
    <property type="protein sequence ID" value="CAF3780693.1"/>
    <property type="molecule type" value="Genomic_DNA"/>
</dbReference>
<keyword evidence="4" id="KW-0597">Phosphoprotein</keyword>
<dbReference type="GO" id="GO:0006260">
    <property type="term" value="P:DNA replication"/>
    <property type="evidence" value="ECO:0007669"/>
    <property type="project" value="UniProtKB-KW"/>
</dbReference>
<dbReference type="SUPFAM" id="SSF52113">
    <property type="entry name" value="BRCT domain"/>
    <property type="match status" value="1"/>
</dbReference>
<dbReference type="FunFam" id="3.40.50.10190:FF:000001">
    <property type="entry name" value="Replication factor C subunit 1"/>
    <property type="match status" value="1"/>
</dbReference>
<dbReference type="OrthoDB" id="446168at2759"/>
<dbReference type="EMBL" id="CAJNOK010001838">
    <property type="protein sequence ID" value="CAF0832309.1"/>
    <property type="molecule type" value="Genomic_DNA"/>
</dbReference>
<proteinExistence type="inferred from homology"/>
<comment type="caution">
    <text evidence="16">The sequence shown here is derived from an EMBL/GenBank/DDBJ whole genome shotgun (WGS) entry which is preliminary data.</text>
</comment>
<dbReference type="GO" id="GO:0005663">
    <property type="term" value="C:DNA replication factor C complex"/>
    <property type="evidence" value="ECO:0007669"/>
    <property type="project" value="InterPro"/>
</dbReference>
<dbReference type="PANTHER" id="PTHR23389">
    <property type="entry name" value="CHROMOSOME TRANSMISSION FIDELITY FACTOR 18"/>
    <property type="match status" value="1"/>
</dbReference>
<organism evidence="16 19">
    <name type="scientific">Didymodactylos carnosus</name>
    <dbReference type="NCBI Taxonomy" id="1234261"/>
    <lineage>
        <taxon>Eukaryota</taxon>
        <taxon>Metazoa</taxon>
        <taxon>Spiralia</taxon>
        <taxon>Gnathifera</taxon>
        <taxon>Rotifera</taxon>
        <taxon>Eurotatoria</taxon>
        <taxon>Bdelloidea</taxon>
        <taxon>Philodinida</taxon>
        <taxon>Philodinidae</taxon>
        <taxon>Didymodactylos</taxon>
    </lineage>
</organism>
<dbReference type="GO" id="GO:0005634">
    <property type="term" value="C:nucleus"/>
    <property type="evidence" value="ECO:0007669"/>
    <property type="project" value="UniProtKB-SubCell"/>
</dbReference>
<evidence type="ECO:0000313" key="19">
    <source>
        <dbReference type="Proteomes" id="UP000663829"/>
    </source>
</evidence>
<accession>A0A814HFY6</accession>
<dbReference type="FunFam" id="3.40.50.300:FF:000395">
    <property type="entry name" value="Replication factor C subunit 1"/>
    <property type="match status" value="1"/>
</dbReference>
<evidence type="ECO:0000256" key="1">
    <source>
        <dbReference type="ARBA" id="ARBA00004123"/>
    </source>
</evidence>
<dbReference type="InterPro" id="IPR008921">
    <property type="entry name" value="DNA_pol3_clamp-load_cplx_C"/>
</dbReference>
<reference evidence="16" key="1">
    <citation type="submission" date="2021-02" db="EMBL/GenBank/DDBJ databases">
        <authorList>
            <person name="Nowell W R."/>
        </authorList>
    </citation>
    <scope>NUCLEOTIDE SEQUENCE</scope>
</reference>
<dbReference type="Gene3D" id="3.40.50.10190">
    <property type="entry name" value="BRCT domain"/>
    <property type="match status" value="1"/>
</dbReference>
<dbReference type="PANTHER" id="PTHR23389:SF6">
    <property type="entry name" value="REPLICATION FACTOR C SUBUNIT 1"/>
    <property type="match status" value="1"/>
</dbReference>
<feature type="compositionally biased region" description="Low complexity" evidence="13">
    <location>
        <begin position="113"/>
        <end position="125"/>
    </location>
</feature>
<dbReference type="Proteomes" id="UP000681722">
    <property type="component" value="Unassembled WGS sequence"/>
</dbReference>
<dbReference type="InterPro" id="IPR003593">
    <property type="entry name" value="AAA+_ATPase"/>
</dbReference>
<evidence type="ECO:0000256" key="3">
    <source>
        <dbReference type="ARBA" id="ARBA00020401"/>
    </source>
</evidence>
<keyword evidence="7" id="KW-0067">ATP-binding</keyword>
<keyword evidence="9" id="KW-0539">Nucleus</keyword>
<dbReference type="PROSITE" id="PS50172">
    <property type="entry name" value="BRCT"/>
    <property type="match status" value="1"/>
</dbReference>
<dbReference type="AlphaFoldDB" id="A0A814HFY6"/>
<dbReference type="Pfam" id="PF00004">
    <property type="entry name" value="AAA"/>
    <property type="match status" value="1"/>
</dbReference>
<dbReference type="InterPro" id="IPR036420">
    <property type="entry name" value="BRCT_dom_sf"/>
</dbReference>
<dbReference type="GO" id="GO:0003689">
    <property type="term" value="F:DNA clamp loader activity"/>
    <property type="evidence" value="ECO:0007669"/>
    <property type="project" value="InterPro"/>
</dbReference>
<dbReference type="PIRSF" id="PIRSF036578">
    <property type="entry name" value="RFC1"/>
    <property type="match status" value="1"/>
</dbReference>
<feature type="domain" description="BRCT" evidence="14">
    <location>
        <begin position="13"/>
        <end position="92"/>
    </location>
</feature>
<evidence type="ECO:0000259" key="14">
    <source>
        <dbReference type="PROSITE" id="PS50172"/>
    </source>
</evidence>
<dbReference type="Proteomes" id="UP000663829">
    <property type="component" value="Unassembled WGS sequence"/>
</dbReference>
<evidence type="ECO:0000256" key="8">
    <source>
        <dbReference type="ARBA" id="ARBA00023125"/>
    </source>
</evidence>
<dbReference type="Pfam" id="PF08519">
    <property type="entry name" value="RFC1"/>
    <property type="match status" value="1"/>
</dbReference>
<evidence type="ECO:0000256" key="11">
    <source>
        <dbReference type="ARBA" id="ARBA00078526"/>
    </source>
</evidence>
<keyword evidence="8" id="KW-0238">DNA-binding</keyword>
<dbReference type="InterPro" id="IPR013725">
    <property type="entry name" value="DNA_replication_fac_RFC1_C"/>
</dbReference>
<dbReference type="Gene3D" id="1.20.272.10">
    <property type="match status" value="1"/>
</dbReference>
<dbReference type="Proteomes" id="UP000677228">
    <property type="component" value="Unassembled WGS sequence"/>
</dbReference>
<dbReference type="GO" id="GO:0006281">
    <property type="term" value="P:DNA repair"/>
    <property type="evidence" value="ECO:0007669"/>
    <property type="project" value="InterPro"/>
</dbReference>
<gene>
    <name evidence="16" type="ORF">GPM918_LOCUS14192</name>
    <name evidence="15" type="ORF">OVA965_LOCUS6207</name>
    <name evidence="18" type="ORF">SRO942_LOCUS14188</name>
    <name evidence="17" type="ORF">TMI583_LOCUS6203</name>
</gene>
<dbReference type="InterPro" id="IPR027417">
    <property type="entry name" value="P-loop_NTPase"/>
</dbReference>
<evidence type="ECO:0000256" key="7">
    <source>
        <dbReference type="ARBA" id="ARBA00022840"/>
    </source>
</evidence>
<evidence type="ECO:0000256" key="6">
    <source>
        <dbReference type="ARBA" id="ARBA00022741"/>
    </source>
</evidence>
<evidence type="ECO:0000256" key="12">
    <source>
        <dbReference type="ARBA" id="ARBA00080382"/>
    </source>
</evidence>
<dbReference type="InterPro" id="IPR003959">
    <property type="entry name" value="ATPase_AAA_core"/>
</dbReference>
<comment type="subcellular location">
    <subcellularLocation>
        <location evidence="1">Nucleus</location>
    </subcellularLocation>
</comment>
<evidence type="ECO:0000313" key="16">
    <source>
        <dbReference type="EMBL" id="CAF1009548.1"/>
    </source>
</evidence>
<evidence type="ECO:0000256" key="4">
    <source>
        <dbReference type="ARBA" id="ARBA00022553"/>
    </source>
</evidence>